<protein>
    <submittedName>
        <fullName evidence="2">Uncharacterized protein</fullName>
    </submittedName>
</protein>
<keyword evidence="3" id="KW-1185">Reference proteome</keyword>
<evidence type="ECO:0000313" key="2">
    <source>
        <dbReference type="EMBL" id="CAH0392140.1"/>
    </source>
</evidence>
<name>A0A9P0F4S7_BEMTA</name>
<proteinExistence type="predicted"/>
<evidence type="ECO:0000256" key="1">
    <source>
        <dbReference type="SAM" id="MobiDB-lite"/>
    </source>
</evidence>
<accession>A0A9P0F4S7</accession>
<dbReference type="EMBL" id="OU963867">
    <property type="protein sequence ID" value="CAH0392140.1"/>
    <property type="molecule type" value="Genomic_DNA"/>
</dbReference>
<organism evidence="2 3">
    <name type="scientific">Bemisia tabaci</name>
    <name type="common">Sweetpotato whitefly</name>
    <name type="synonym">Aleurodes tabaci</name>
    <dbReference type="NCBI Taxonomy" id="7038"/>
    <lineage>
        <taxon>Eukaryota</taxon>
        <taxon>Metazoa</taxon>
        <taxon>Ecdysozoa</taxon>
        <taxon>Arthropoda</taxon>
        <taxon>Hexapoda</taxon>
        <taxon>Insecta</taxon>
        <taxon>Pterygota</taxon>
        <taxon>Neoptera</taxon>
        <taxon>Paraneoptera</taxon>
        <taxon>Hemiptera</taxon>
        <taxon>Sternorrhyncha</taxon>
        <taxon>Aleyrodoidea</taxon>
        <taxon>Aleyrodidae</taxon>
        <taxon>Aleyrodinae</taxon>
        <taxon>Bemisia</taxon>
    </lineage>
</organism>
<dbReference type="AlphaFoldDB" id="A0A9P0F4S7"/>
<gene>
    <name evidence="2" type="ORF">BEMITA_LOCUS10687</name>
</gene>
<feature type="region of interest" description="Disordered" evidence="1">
    <location>
        <begin position="1"/>
        <end position="40"/>
    </location>
</feature>
<evidence type="ECO:0000313" key="3">
    <source>
        <dbReference type="Proteomes" id="UP001152759"/>
    </source>
</evidence>
<sequence length="137" mass="16028">MAAQSPVFKNSQSFENVVLPTPKKRRTSVPSKKKPESYDSFKEVQLPVPEFPTRVSGADLKSVKRYQLKKMEKRETKFGIQLMAWFQRKGKDCFIYLPKEYAKLSDEYIAKINKKPHDLICIGPYFKSYKFAVKPRE</sequence>
<dbReference type="Proteomes" id="UP001152759">
    <property type="component" value="Chromosome 6"/>
</dbReference>
<reference evidence="2" key="1">
    <citation type="submission" date="2021-12" db="EMBL/GenBank/DDBJ databases">
        <authorList>
            <person name="King R."/>
        </authorList>
    </citation>
    <scope>NUCLEOTIDE SEQUENCE</scope>
</reference>